<reference evidence="2 3" key="1">
    <citation type="submission" date="2021-02" db="EMBL/GenBank/DDBJ databases">
        <title>Porcisia hertigi Genome sequencing and assembly.</title>
        <authorList>
            <person name="Almutairi H."/>
            <person name="Gatherer D."/>
        </authorList>
    </citation>
    <scope>NUCLEOTIDE SEQUENCE [LARGE SCALE GENOMIC DNA]</scope>
    <source>
        <strain evidence="2 3">C119</strain>
    </source>
</reference>
<feature type="region of interest" description="Disordered" evidence="1">
    <location>
        <begin position="538"/>
        <end position="587"/>
    </location>
</feature>
<sequence>MGHKHSISAHTFVGGDSVNAALGAVAADVSPHRRSSKSSGLVSQSRWPSRILSAEHKAYLCAELAILLKALAAERLDGEAKHDCPESAGVTVRGHEEEGGDGRTPKTVPRTEPLPQNVSTLLQLKWFEEIHLSGYQLGDAALTSPNPPDLPSFLSVVPQHTRLRILDLSFNRLTPQVVAPLLDAVRGLPLLEVLKLSGNRLGSASAGEDDGGGNLCKWDLSTVNVEKLEDASMAAAQLGRWLATNPPLLELALFHCELNDNDVRAVLAGLVHPRNTRLRSLQLAWNPACTSHSARMALQLVTDLGNTTLCELELEGAAPATQKRLEYACTPDGTFRSGRTLIPASAGGAAAAAAAVAAADATGCSDNRDKTSVTSSHVTDVGAVELEQLRQQQQRLATMQTHLTLSQAARNGSRCRFLDKDFDGMRVLPPLIMRELAAVLSTRSRLQSRVTEPRGVSEQMDTPNPTGEEVSPPSRAGTEEDKPNGSELLHTPTKGEEPGSSDGHEDRAAASPLTSTVANSATGVLLPSIEPAAAMTESNGIQFSPPPHAPGTRRPRTSPPTHLHAGQRASASRRNRYPQETRDARLEKPQRIAAVMADADAFRRRLHPLQVDTFAPPCADVSRHRRCPRSASSANGRAAWYTVENFVLRANGLTNVLVAPVRHGSAAPYNHVVLDDVHDRSILPCWCTPRQTTASTGIFAGTLHYHCVHEATAQQEKQQYGTTSPSVAKPATSAKSKSQLPMLRPLTARHQQEPNTPLPEEIEKIYCGCKGTHHLCISERVASDEAHTGRHRSRMRAMLLAKADKFVDKPVVKGCGAAWPRKAADCIGAAITESDGGDNTVGTVTTPGPPMVYMRTVHTKCGPLSVALNYNPVTHFSAPHVGCASDLTLAEL</sequence>
<keyword evidence="3" id="KW-1185">Reference proteome</keyword>
<dbReference type="EMBL" id="JAFJZO010000005">
    <property type="protein sequence ID" value="KAG5511430.1"/>
    <property type="molecule type" value="Genomic_DNA"/>
</dbReference>
<gene>
    <name evidence="2" type="ORF">JKF63_07393</name>
</gene>
<feature type="region of interest" description="Disordered" evidence="1">
    <location>
        <begin position="714"/>
        <end position="743"/>
    </location>
</feature>
<dbReference type="RefSeq" id="XP_067759642.1">
    <property type="nucleotide sequence ID" value="XM_067903332.1"/>
</dbReference>
<dbReference type="Proteomes" id="UP000674318">
    <property type="component" value="Unassembled WGS sequence"/>
</dbReference>
<evidence type="ECO:0000313" key="3">
    <source>
        <dbReference type="Proteomes" id="UP000674318"/>
    </source>
</evidence>
<feature type="compositionally biased region" description="Basic and acidic residues" evidence="1">
    <location>
        <begin position="577"/>
        <end position="587"/>
    </location>
</feature>
<evidence type="ECO:0000256" key="1">
    <source>
        <dbReference type="SAM" id="MobiDB-lite"/>
    </source>
</evidence>
<dbReference type="KEGG" id="phet:94293409"/>
<dbReference type="SUPFAM" id="SSF52047">
    <property type="entry name" value="RNI-like"/>
    <property type="match status" value="1"/>
</dbReference>
<feature type="compositionally biased region" description="Basic and acidic residues" evidence="1">
    <location>
        <begin position="93"/>
        <end position="104"/>
    </location>
</feature>
<protein>
    <submittedName>
        <fullName evidence="2">Uncharacterized protein</fullName>
    </submittedName>
</protein>
<dbReference type="GeneID" id="94293409"/>
<accession>A0A836LKU5</accession>
<dbReference type="Gene3D" id="3.80.10.10">
    <property type="entry name" value="Ribonuclease Inhibitor"/>
    <property type="match status" value="1"/>
</dbReference>
<feature type="region of interest" description="Disordered" evidence="1">
    <location>
        <begin position="80"/>
        <end position="113"/>
    </location>
</feature>
<organism evidence="2 3">
    <name type="scientific">Porcisia hertigi</name>
    <dbReference type="NCBI Taxonomy" id="2761500"/>
    <lineage>
        <taxon>Eukaryota</taxon>
        <taxon>Discoba</taxon>
        <taxon>Euglenozoa</taxon>
        <taxon>Kinetoplastea</taxon>
        <taxon>Metakinetoplastina</taxon>
        <taxon>Trypanosomatida</taxon>
        <taxon>Trypanosomatidae</taxon>
        <taxon>Leishmaniinae</taxon>
        <taxon>Porcisia</taxon>
    </lineage>
</organism>
<dbReference type="OrthoDB" id="2163268at2759"/>
<name>A0A836LKU5_9TRYP</name>
<evidence type="ECO:0000313" key="2">
    <source>
        <dbReference type="EMBL" id="KAG5511430.1"/>
    </source>
</evidence>
<comment type="caution">
    <text evidence="2">The sequence shown here is derived from an EMBL/GenBank/DDBJ whole genome shotgun (WGS) entry which is preliminary data.</text>
</comment>
<dbReference type="InterPro" id="IPR032675">
    <property type="entry name" value="LRR_dom_sf"/>
</dbReference>
<dbReference type="AlphaFoldDB" id="A0A836LKU5"/>
<feature type="compositionally biased region" description="Polar residues" evidence="1">
    <location>
        <begin position="714"/>
        <end position="726"/>
    </location>
</feature>
<proteinExistence type="predicted"/>
<feature type="region of interest" description="Disordered" evidence="1">
    <location>
        <begin position="442"/>
        <end position="513"/>
    </location>
</feature>
<feature type="compositionally biased region" description="Basic and acidic residues" evidence="1">
    <location>
        <begin position="493"/>
        <end position="508"/>
    </location>
</feature>